<proteinExistence type="predicted"/>
<organism evidence="4 5">
    <name type="scientific">Mycobacterium tuberculosis</name>
    <dbReference type="NCBI Taxonomy" id="1773"/>
    <lineage>
        <taxon>Bacteria</taxon>
        <taxon>Bacillati</taxon>
        <taxon>Actinomycetota</taxon>
        <taxon>Actinomycetes</taxon>
        <taxon>Mycobacteriales</taxon>
        <taxon>Mycobacteriaceae</taxon>
        <taxon>Mycobacterium</taxon>
        <taxon>Mycobacterium tuberculosis complex</taxon>
    </lineage>
</organism>
<dbReference type="Proteomes" id="UP000038802">
    <property type="component" value="Unassembled WGS sequence"/>
</dbReference>
<reference evidence="4" key="2">
    <citation type="submission" date="2015-03" db="EMBL/GenBank/DDBJ databases">
        <authorList>
            <person name="Murphy D."/>
        </authorList>
    </citation>
    <scope>NUCLEOTIDE SEQUENCE [LARGE SCALE GENOMIC DNA]</scope>
    <source>
        <strain evidence="4">K00500041</strain>
    </source>
</reference>
<name>A0A0T9EE06_MYCTX</name>
<protein>
    <submittedName>
        <fullName evidence="4">Uncharacterized protein</fullName>
    </submittedName>
</protein>
<dbReference type="Proteomes" id="UP000048600">
    <property type="component" value="Unassembled WGS sequence"/>
</dbReference>
<evidence type="ECO:0000313" key="2">
    <source>
        <dbReference type="EMBL" id="CFE38394.1"/>
    </source>
</evidence>
<sequence>MGSTCGVCEATSTATSRASTSCCSQAATRSRIDCVAPPTTVEVGEATTESTTSEIPRIASSDNTCWPGSSTDAIAPLPAMRDISRERRQMTRNPSCSDSAPATTAAAASPSECPMMAPGRTPYDFRAAARATCTAKMVGCTRSIPLTVCGADIASVTENPDSLAITGSIAATVAANTGSATSSSVPIPGH</sequence>
<dbReference type="EMBL" id="CFOE01000085">
    <property type="protein sequence ID" value="CFE38394.1"/>
    <property type="molecule type" value="Genomic_DNA"/>
</dbReference>
<feature type="region of interest" description="Disordered" evidence="1">
    <location>
        <begin position="88"/>
        <end position="111"/>
    </location>
</feature>
<evidence type="ECO:0000313" key="5">
    <source>
        <dbReference type="Proteomes" id="UP000038802"/>
    </source>
</evidence>
<dbReference type="Proteomes" id="UP000048289">
    <property type="component" value="Unassembled WGS sequence"/>
</dbReference>
<evidence type="ECO:0000313" key="4">
    <source>
        <dbReference type="EMBL" id="COV68091.1"/>
    </source>
</evidence>
<evidence type="ECO:0000313" key="3">
    <source>
        <dbReference type="EMBL" id="COV57816.1"/>
    </source>
</evidence>
<evidence type="ECO:0000256" key="1">
    <source>
        <dbReference type="SAM" id="MobiDB-lite"/>
    </source>
</evidence>
<reference evidence="5 6" key="1">
    <citation type="submission" date="2015-03" db="EMBL/GenBank/DDBJ databases">
        <authorList>
            <consortium name="Pathogen Informatics"/>
        </authorList>
    </citation>
    <scope>NUCLEOTIDE SEQUENCE [LARGE SCALE GENOMIC DNA]</scope>
    <source>
        <strain evidence="2 6">G09901357</strain>
        <strain evidence="5">K00500041</strain>
        <strain evidence="3 7">P00601463</strain>
    </source>
</reference>
<dbReference type="EMBL" id="CSAE01000175">
    <property type="protein sequence ID" value="COV68091.1"/>
    <property type="molecule type" value="Genomic_DNA"/>
</dbReference>
<dbReference type="EMBL" id="CHKL01000010">
    <property type="protein sequence ID" value="COV57816.1"/>
    <property type="molecule type" value="Genomic_DNA"/>
</dbReference>
<accession>A0A0T9EE06</accession>
<feature type="compositionally biased region" description="Low complexity" evidence="1">
    <location>
        <begin position="99"/>
        <end position="111"/>
    </location>
</feature>
<gene>
    <name evidence="2" type="ORF">ERS007681_00989</name>
    <name evidence="4" type="ORF">ERS007703_01855</name>
    <name evidence="3" type="ORF">ERS007741_00213</name>
</gene>
<evidence type="ECO:0000313" key="7">
    <source>
        <dbReference type="Proteomes" id="UP000048600"/>
    </source>
</evidence>
<dbReference type="AlphaFoldDB" id="A0A0T9EE06"/>
<evidence type="ECO:0000313" key="6">
    <source>
        <dbReference type="Proteomes" id="UP000048289"/>
    </source>
</evidence>